<feature type="compositionally biased region" description="Low complexity" evidence="12">
    <location>
        <begin position="30"/>
        <end position="58"/>
    </location>
</feature>
<sequence length="678" mass="78735">MVLRGRAGSMTPQVNFNKLSGSGNIEERNNNQSSSQSQSSPSPSQSPSLQQNQLNSSNGMNNKVKNLLDLENYYKSIKKNITENQFEFSIKKKEKNRTLLVNLKDKSLTIFKLSKRGNKKNIKKYLISEIEKITKDKKDNKELIVFRRSKKKEMKLYFLNTERRECFYELIWMTWNNKIMPPTPLSGEEDVEEKAQYEKISIFISTWNMGDAPPPINEGLLNSWIPKSKPYDLYVIGVQECEYTPLKSKHKQTQLNQPQQQPQPQPQQAQAQQQPQQQNQSQQQYSECQEDWFGTLSEHLGHDYYKVESTSLVKMRIIIFAKKQHYYKINYIEKASIGTGIGNMYGNKGGTCISLSWWETSFCFMSSHFAAHQEKIEQRNSNYKDIIKGIKIGNKELDILNQYNYVFWMGDLNYRIGGGLFREEVLMHIKSKNIRKLLQHDQLNQQRNQEKVFIGFKEEPVGFLPTYKTLRGVENQYTEEKQRIPSWCDRILHKKLPYSHDIICLEYNSANRITTSDHVPVYGVYESYVRMPCSPNSSSCSNVKKQICQILFNDLRAECLDMVDNEERAPDAYIVFNSSAFIATEITTPHAYKNRNPIWGDLPPITPIIERQNFLETQHLFLTFYHDDKSIGHAAVPLGIGFQKEPFAFKTRITRNGLPAGTLFGSIHIVYNKFLIQN</sequence>
<keyword evidence="9" id="KW-0727">SH2 domain</keyword>
<evidence type="ECO:0000256" key="12">
    <source>
        <dbReference type="SAM" id="MobiDB-lite"/>
    </source>
</evidence>
<dbReference type="PANTHER" id="PTHR11200:SF291">
    <property type="entry name" value="INOSITOL 5-PHOSPHATASE"/>
    <property type="match status" value="1"/>
</dbReference>
<evidence type="ECO:0000259" key="13">
    <source>
        <dbReference type="SMART" id="SM00128"/>
    </source>
</evidence>
<dbReference type="GO" id="GO:0002376">
    <property type="term" value="P:immune system process"/>
    <property type="evidence" value="ECO:0007669"/>
    <property type="project" value="UniProtKB-KW"/>
</dbReference>
<evidence type="ECO:0000256" key="3">
    <source>
        <dbReference type="ARBA" id="ARBA00008734"/>
    </source>
</evidence>
<dbReference type="PANTHER" id="PTHR11200">
    <property type="entry name" value="INOSITOL 5-PHOSPHATASE"/>
    <property type="match status" value="1"/>
</dbReference>
<evidence type="ECO:0000256" key="9">
    <source>
        <dbReference type="ARBA" id="ARBA00022999"/>
    </source>
</evidence>
<feature type="region of interest" description="Disordered" evidence="12">
    <location>
        <begin position="1"/>
        <end position="62"/>
    </location>
</feature>
<dbReference type="AlphaFoldDB" id="Q8I7P6"/>
<evidence type="ECO:0000313" key="14">
    <source>
        <dbReference type="EMBL" id="AAN85437.1"/>
    </source>
</evidence>
<keyword evidence="6" id="KW-0597">Phosphoprotein</keyword>
<organism evidence="14">
    <name type="scientific">Dictyostelium discoideum</name>
    <name type="common">Social amoeba</name>
    <dbReference type="NCBI Taxonomy" id="44689"/>
    <lineage>
        <taxon>Eukaryota</taxon>
        <taxon>Amoebozoa</taxon>
        <taxon>Evosea</taxon>
        <taxon>Eumycetozoa</taxon>
        <taxon>Dictyostelia</taxon>
        <taxon>Dictyosteliales</taxon>
        <taxon>Dictyosteliaceae</taxon>
        <taxon>Dictyostelium</taxon>
    </lineage>
</organism>
<feature type="compositionally biased region" description="Polar residues" evidence="12">
    <location>
        <begin position="10"/>
        <end position="23"/>
    </location>
</feature>
<name>Q8I7P6_DICDI</name>
<dbReference type="GO" id="GO:0005856">
    <property type="term" value="C:cytoskeleton"/>
    <property type="evidence" value="ECO:0007669"/>
    <property type="project" value="UniProtKB-SubCell"/>
</dbReference>
<dbReference type="EMBL" id="AY184992">
    <property type="protein sequence ID" value="AAN85437.1"/>
    <property type="molecule type" value="Genomic_DNA"/>
</dbReference>
<evidence type="ECO:0000256" key="8">
    <source>
        <dbReference type="ARBA" id="ARBA00022859"/>
    </source>
</evidence>
<dbReference type="VEuPathDB" id="AmoebaDB:DDB_G0279927"/>
<evidence type="ECO:0000256" key="7">
    <source>
        <dbReference type="ARBA" id="ARBA00022801"/>
    </source>
</evidence>
<dbReference type="GO" id="GO:0034485">
    <property type="term" value="F:phosphatidylinositol-3,4,5-trisphosphate 5-phosphatase activity"/>
    <property type="evidence" value="ECO:0007669"/>
    <property type="project" value="UniProtKB-EC"/>
</dbReference>
<evidence type="ECO:0000256" key="6">
    <source>
        <dbReference type="ARBA" id="ARBA00022553"/>
    </source>
</evidence>
<evidence type="ECO:0000256" key="1">
    <source>
        <dbReference type="ARBA" id="ARBA00004170"/>
    </source>
</evidence>
<keyword evidence="10" id="KW-0472">Membrane</keyword>
<comment type="subcellular location">
    <subcellularLocation>
        <location evidence="2">Cytoplasm</location>
        <location evidence="2">Cytoskeleton</location>
    </subcellularLocation>
    <subcellularLocation>
        <location evidence="1">Membrane</location>
        <topology evidence="1">Peripheral membrane protein</topology>
    </subcellularLocation>
</comment>
<dbReference type="InterPro" id="IPR046985">
    <property type="entry name" value="IP5"/>
</dbReference>
<keyword evidence="11" id="KW-0206">Cytoskeleton</keyword>
<protein>
    <recommendedName>
        <fullName evidence="4">phosphatidylinositol-3,4,5-trisphosphate 5-phosphatase</fullName>
        <ecNumber evidence="4">3.1.3.86</ecNumber>
    </recommendedName>
</protein>
<evidence type="ECO:0000256" key="2">
    <source>
        <dbReference type="ARBA" id="ARBA00004245"/>
    </source>
</evidence>
<dbReference type="Pfam" id="PF22669">
    <property type="entry name" value="Exo_endo_phos2"/>
    <property type="match status" value="1"/>
</dbReference>
<keyword evidence="8" id="KW-0391">Immunity</keyword>
<dbReference type="Gene3D" id="3.60.10.10">
    <property type="entry name" value="Endonuclease/exonuclease/phosphatase"/>
    <property type="match status" value="1"/>
</dbReference>
<evidence type="ECO:0000256" key="5">
    <source>
        <dbReference type="ARBA" id="ARBA00022490"/>
    </source>
</evidence>
<evidence type="ECO:0000256" key="11">
    <source>
        <dbReference type="ARBA" id="ARBA00023212"/>
    </source>
</evidence>
<feature type="region of interest" description="Disordered" evidence="12">
    <location>
        <begin position="247"/>
        <end position="284"/>
    </location>
</feature>
<keyword evidence="5" id="KW-0963">Cytoplasm</keyword>
<dbReference type="SMART" id="SM00128">
    <property type="entry name" value="IPPc"/>
    <property type="match status" value="1"/>
</dbReference>
<dbReference type="EC" id="3.1.3.86" evidence="4"/>
<accession>Q8I7P6</accession>
<reference evidence="14" key="1">
    <citation type="journal article" date="2003" name="J. Biol. Chem.">
        <title>A diverse family of inositol 5-phosphatases playing a role in growth and development in Dictyostelium discoideum.</title>
        <authorList>
            <person name="Loovers H.M."/>
            <person name="Veenstra K."/>
            <person name="Snippe H."/>
            <person name="Pesesse X."/>
            <person name="Erneux C."/>
            <person name="van Haastert P.J."/>
        </authorList>
    </citation>
    <scope>NUCLEOTIDE SEQUENCE</scope>
</reference>
<evidence type="ECO:0000256" key="10">
    <source>
        <dbReference type="ARBA" id="ARBA00023136"/>
    </source>
</evidence>
<dbReference type="InterPro" id="IPR036691">
    <property type="entry name" value="Endo/exonu/phosph_ase_sf"/>
</dbReference>
<dbReference type="GO" id="GO:0016020">
    <property type="term" value="C:membrane"/>
    <property type="evidence" value="ECO:0007669"/>
    <property type="project" value="UniProtKB-SubCell"/>
</dbReference>
<dbReference type="InterPro" id="IPR000300">
    <property type="entry name" value="IPPc"/>
</dbReference>
<dbReference type="SUPFAM" id="SSF56219">
    <property type="entry name" value="DNase I-like"/>
    <property type="match status" value="1"/>
</dbReference>
<proteinExistence type="inferred from homology"/>
<feature type="compositionally biased region" description="Low complexity" evidence="12">
    <location>
        <begin position="253"/>
        <end position="284"/>
    </location>
</feature>
<dbReference type="GO" id="GO:0046856">
    <property type="term" value="P:phosphatidylinositol dephosphorylation"/>
    <property type="evidence" value="ECO:0007669"/>
    <property type="project" value="InterPro"/>
</dbReference>
<dbReference type="FunFam" id="3.60.10.10:FF:000005">
    <property type="entry name" value="phosphatidylinositol 3,4,5-trisphosphate 5-phosphatase 1"/>
    <property type="match status" value="1"/>
</dbReference>
<keyword evidence="7" id="KW-0378">Hydrolase</keyword>
<comment type="similarity">
    <text evidence="3">Belongs to the inositol 1,4,5-trisphosphate 5-phosphatase family.</text>
</comment>
<evidence type="ECO:0000256" key="4">
    <source>
        <dbReference type="ARBA" id="ARBA00012981"/>
    </source>
</evidence>
<feature type="domain" description="Inositol polyphosphate-related phosphatase" evidence="13">
    <location>
        <begin position="198"/>
        <end position="533"/>
    </location>
</feature>